<dbReference type="AlphaFoldDB" id="A0A9D9H1B5"/>
<dbReference type="PANTHER" id="PTHR43630:SF2">
    <property type="entry name" value="GLYCOSYLTRANSFERASE"/>
    <property type="match status" value="1"/>
</dbReference>
<dbReference type="EMBL" id="JADIMX010000132">
    <property type="protein sequence ID" value="MBO8435080.1"/>
    <property type="molecule type" value="Genomic_DNA"/>
</dbReference>
<dbReference type="InterPro" id="IPR001173">
    <property type="entry name" value="Glyco_trans_2-like"/>
</dbReference>
<evidence type="ECO:0000313" key="3">
    <source>
        <dbReference type="Proteomes" id="UP000823611"/>
    </source>
</evidence>
<accession>A0A9D9H1B5</accession>
<evidence type="ECO:0000313" key="2">
    <source>
        <dbReference type="EMBL" id="MBO8435080.1"/>
    </source>
</evidence>
<reference evidence="2" key="2">
    <citation type="journal article" date="2021" name="PeerJ">
        <title>Extensive microbial diversity within the chicken gut microbiome revealed by metagenomics and culture.</title>
        <authorList>
            <person name="Gilroy R."/>
            <person name="Ravi A."/>
            <person name="Getino M."/>
            <person name="Pursley I."/>
            <person name="Horton D.L."/>
            <person name="Alikhan N.F."/>
            <person name="Baker D."/>
            <person name="Gharbi K."/>
            <person name="Hall N."/>
            <person name="Watson M."/>
            <person name="Adriaenssens E.M."/>
            <person name="Foster-Nyarko E."/>
            <person name="Jarju S."/>
            <person name="Secka A."/>
            <person name="Antonio M."/>
            <person name="Oren A."/>
            <person name="Chaudhuri R.R."/>
            <person name="La Ragione R."/>
            <person name="Hildebrand F."/>
            <person name="Pallen M.J."/>
        </authorList>
    </citation>
    <scope>NUCLEOTIDE SEQUENCE</scope>
    <source>
        <strain evidence="2">F6-4510</strain>
    </source>
</reference>
<feature type="domain" description="Glycosyltransferase 2-like" evidence="1">
    <location>
        <begin position="1"/>
        <end position="114"/>
    </location>
</feature>
<name>A0A9D9H1B5_9FIRM</name>
<reference evidence="2" key="1">
    <citation type="submission" date="2020-10" db="EMBL/GenBank/DDBJ databases">
        <authorList>
            <person name="Gilroy R."/>
        </authorList>
    </citation>
    <scope>NUCLEOTIDE SEQUENCE</scope>
    <source>
        <strain evidence="2">F6-4510</strain>
    </source>
</reference>
<proteinExistence type="predicted"/>
<gene>
    <name evidence="2" type="ORF">IAC55_07155</name>
</gene>
<sequence>MIVKNEEDVIERCLSSAKDVIDEIIIVDTGSTDSTKSIAQKYTDKVYDFKWCDDFSKARNFSFSKATMDYCMWLDADDIIDKEQIEKIKELKKNNSDADVYMVKYATGFDENDNVTFLYYRERIVRRCELAVWNGRVHEAIAPFGKIEYTDIVIKHRKNCDVYSDRNLKIYEDMERKGERFSPREHYYYGRELFYHKEYERAINQFEKLTVNKDGWIENVVDSFKMIAFCYKNLGDRRKCIESLFEGNSVDTPRADICCHIGEYFLENDRLEQAVFWFKNALNCQRNDSACGFVEVDFFDYIPYLQLCVCLDRMGRTKEAYYYNKKAGEIKGNSDAVKFNNRYFQSKLKEG</sequence>
<evidence type="ECO:0000259" key="1">
    <source>
        <dbReference type="Pfam" id="PF00535"/>
    </source>
</evidence>
<dbReference type="SUPFAM" id="SSF53448">
    <property type="entry name" value="Nucleotide-diphospho-sugar transferases"/>
    <property type="match status" value="1"/>
</dbReference>
<dbReference type="InterPro" id="IPR029044">
    <property type="entry name" value="Nucleotide-diphossugar_trans"/>
</dbReference>
<dbReference type="PANTHER" id="PTHR43630">
    <property type="entry name" value="POLY-BETA-1,6-N-ACETYL-D-GLUCOSAMINE SYNTHASE"/>
    <property type="match status" value="1"/>
</dbReference>
<dbReference type="Proteomes" id="UP000823611">
    <property type="component" value="Unassembled WGS sequence"/>
</dbReference>
<dbReference type="SUPFAM" id="SSF48452">
    <property type="entry name" value="TPR-like"/>
    <property type="match status" value="1"/>
</dbReference>
<dbReference type="CDD" id="cd02511">
    <property type="entry name" value="Beta4Glucosyltransferase"/>
    <property type="match status" value="1"/>
</dbReference>
<dbReference type="Gene3D" id="3.90.550.10">
    <property type="entry name" value="Spore Coat Polysaccharide Biosynthesis Protein SpsA, Chain A"/>
    <property type="match status" value="1"/>
</dbReference>
<protein>
    <submittedName>
        <fullName evidence="2">Glycosyltransferase family 2 protein</fullName>
    </submittedName>
</protein>
<dbReference type="Gene3D" id="1.25.40.10">
    <property type="entry name" value="Tetratricopeptide repeat domain"/>
    <property type="match status" value="1"/>
</dbReference>
<organism evidence="2 3">
    <name type="scientific">Candidatus Fimicola merdigallinarum</name>
    <dbReference type="NCBI Taxonomy" id="2840819"/>
    <lineage>
        <taxon>Bacteria</taxon>
        <taxon>Bacillati</taxon>
        <taxon>Bacillota</taxon>
        <taxon>Clostridia</taxon>
        <taxon>Lachnospirales</taxon>
        <taxon>Lachnospiraceae</taxon>
        <taxon>Lachnospiraceae incertae sedis</taxon>
        <taxon>Candidatus Fimicola</taxon>
    </lineage>
</organism>
<dbReference type="InterPro" id="IPR011990">
    <property type="entry name" value="TPR-like_helical_dom_sf"/>
</dbReference>
<comment type="caution">
    <text evidence="2">The sequence shown here is derived from an EMBL/GenBank/DDBJ whole genome shotgun (WGS) entry which is preliminary data.</text>
</comment>
<dbReference type="Pfam" id="PF00535">
    <property type="entry name" value="Glycos_transf_2"/>
    <property type="match status" value="1"/>
</dbReference>